<proteinExistence type="predicted"/>
<dbReference type="Proteomes" id="UP001302949">
    <property type="component" value="Unassembled WGS sequence"/>
</dbReference>
<gene>
    <name evidence="1" type="ORF">VB248_10760</name>
</gene>
<reference evidence="1 2" key="1">
    <citation type="submission" date="2023-12" db="EMBL/GenBank/DDBJ databases">
        <title>Novel species of the genus Arcicella isolated from rivers.</title>
        <authorList>
            <person name="Lu H."/>
        </authorList>
    </citation>
    <scope>NUCLEOTIDE SEQUENCE [LARGE SCALE GENOMIC DNA]</scope>
    <source>
        <strain evidence="1 2">KCTC 23307</strain>
    </source>
</reference>
<evidence type="ECO:0000313" key="1">
    <source>
        <dbReference type="EMBL" id="MEA5139621.1"/>
    </source>
</evidence>
<dbReference type="Gene3D" id="1.10.10.60">
    <property type="entry name" value="Homeodomain-like"/>
    <property type="match status" value="1"/>
</dbReference>
<keyword evidence="2" id="KW-1185">Reference proteome</keyword>
<protein>
    <recommendedName>
        <fullName evidence="3">Transposase</fullName>
    </recommendedName>
</protein>
<evidence type="ECO:0008006" key="3">
    <source>
        <dbReference type="Google" id="ProtNLM"/>
    </source>
</evidence>
<evidence type="ECO:0000313" key="2">
    <source>
        <dbReference type="Proteomes" id="UP001302949"/>
    </source>
</evidence>
<accession>A0ABU5Q9V1</accession>
<comment type="caution">
    <text evidence="1">The sequence shown here is derived from an EMBL/GenBank/DDBJ whole genome shotgun (WGS) entry which is preliminary data.</text>
</comment>
<organism evidence="1 2">
    <name type="scientific">Arcicella rigui</name>
    <dbReference type="NCBI Taxonomy" id="797020"/>
    <lineage>
        <taxon>Bacteria</taxon>
        <taxon>Pseudomonadati</taxon>
        <taxon>Bacteroidota</taxon>
        <taxon>Cytophagia</taxon>
        <taxon>Cytophagales</taxon>
        <taxon>Flectobacillaceae</taxon>
        <taxon>Arcicella</taxon>
    </lineage>
</organism>
<name>A0ABU5Q9V1_9BACT</name>
<dbReference type="EMBL" id="JAYFUM010000011">
    <property type="protein sequence ID" value="MEA5139621.1"/>
    <property type="molecule type" value="Genomic_DNA"/>
</dbReference>
<sequence>MTIADEIREEEREKTTFNYVKGLLQNGASIELISKSFGISVQKVEEIIKKLKTSSN</sequence>
<dbReference type="RefSeq" id="WP_323296781.1">
    <property type="nucleotide sequence ID" value="NZ_JAYFUM010000011.1"/>
</dbReference>